<evidence type="ECO:0000313" key="2">
    <source>
        <dbReference type="Proteomes" id="UP001206483"/>
    </source>
</evidence>
<dbReference type="RefSeq" id="WP_253803596.1">
    <property type="nucleotide sequence ID" value="NZ_BAAAUB010000017.1"/>
</dbReference>
<name>A0ABT1J811_9ACTN</name>
<gene>
    <name evidence="1" type="ORF">FHR36_006781</name>
</gene>
<accession>A0ABT1J811</accession>
<evidence type="ECO:0000313" key="1">
    <source>
        <dbReference type="EMBL" id="MCP2313582.1"/>
    </source>
</evidence>
<sequence>MDLRPELLPPAVDPRRLDALHTEIGRITDLLATGSTDAEAAITAFNADTGHAYTVRDFADPCAARSLTDFATEAARPAHPRVPDITRDELAEIIHRIATGDRETDHYLRLLHASIPHPHLADLIFHPPAHLRDAPPHALADAALAYRPIAL</sequence>
<dbReference type="Proteomes" id="UP001206483">
    <property type="component" value="Unassembled WGS sequence"/>
</dbReference>
<dbReference type="EMBL" id="JAMZDX010000007">
    <property type="protein sequence ID" value="MCP2313582.1"/>
    <property type="molecule type" value="Genomic_DNA"/>
</dbReference>
<dbReference type="InterPro" id="IPR035900">
    <property type="entry name" value="Colicin_E_sf"/>
</dbReference>
<organism evidence="1 2">
    <name type="scientific">Kitasatospora paracochleata</name>
    <dbReference type="NCBI Taxonomy" id="58354"/>
    <lineage>
        <taxon>Bacteria</taxon>
        <taxon>Bacillati</taxon>
        <taxon>Actinomycetota</taxon>
        <taxon>Actinomycetes</taxon>
        <taxon>Kitasatosporales</taxon>
        <taxon>Streptomycetaceae</taxon>
        <taxon>Kitasatospora</taxon>
    </lineage>
</organism>
<comment type="caution">
    <text evidence="1">The sequence shown here is derived from an EMBL/GenBank/DDBJ whole genome shotgun (WGS) entry which is preliminary data.</text>
</comment>
<dbReference type="SUPFAM" id="SSF47345">
    <property type="entry name" value="Colicin E immunity proteins"/>
    <property type="match status" value="1"/>
</dbReference>
<keyword evidence="2" id="KW-1185">Reference proteome</keyword>
<proteinExistence type="predicted"/>
<protein>
    <submittedName>
        <fullName evidence="1">Uncharacterized protein</fullName>
    </submittedName>
</protein>
<reference evidence="1 2" key="1">
    <citation type="submission" date="2022-06" db="EMBL/GenBank/DDBJ databases">
        <title>Sequencing the genomes of 1000 actinobacteria strains.</title>
        <authorList>
            <person name="Klenk H.-P."/>
        </authorList>
    </citation>
    <scope>NUCLEOTIDE SEQUENCE [LARGE SCALE GENOMIC DNA]</scope>
    <source>
        <strain evidence="1 2">DSM 41656</strain>
    </source>
</reference>
<dbReference type="Gene3D" id="1.10.1200.20">
    <property type="entry name" value="Colicin E immunity protein"/>
    <property type="match status" value="1"/>
</dbReference>